<accession>A0AAW3ZNT6</accession>
<dbReference type="InterPro" id="IPR058548">
    <property type="entry name" value="MlaB-like_STAS"/>
</dbReference>
<evidence type="ECO:0000313" key="3">
    <source>
        <dbReference type="Proteomes" id="UP000613768"/>
    </source>
</evidence>
<protein>
    <submittedName>
        <fullName evidence="2">STAS domain-containing protein</fullName>
    </submittedName>
</protein>
<comment type="caution">
    <text evidence="2">The sequence shown here is derived from an EMBL/GenBank/DDBJ whole genome shotgun (WGS) entry which is preliminary data.</text>
</comment>
<dbReference type="Proteomes" id="UP000613768">
    <property type="component" value="Unassembled WGS sequence"/>
</dbReference>
<organism evidence="2 3">
    <name type="scientific">Pseudomarimonas arenosa</name>
    <dbReference type="NCBI Taxonomy" id="2774145"/>
    <lineage>
        <taxon>Bacteria</taxon>
        <taxon>Pseudomonadati</taxon>
        <taxon>Pseudomonadota</taxon>
        <taxon>Gammaproteobacteria</taxon>
        <taxon>Lysobacterales</taxon>
        <taxon>Lysobacteraceae</taxon>
        <taxon>Pseudomarimonas</taxon>
    </lineage>
</organism>
<dbReference type="PANTHER" id="PTHR35849:SF2">
    <property type="entry name" value="BLR2341 PROTEIN"/>
    <property type="match status" value="1"/>
</dbReference>
<name>A0AAW3ZNT6_9GAMM</name>
<proteinExistence type="predicted"/>
<dbReference type="InterPro" id="IPR052746">
    <property type="entry name" value="MlaB_ABC_Transporter"/>
</dbReference>
<dbReference type="InterPro" id="IPR002645">
    <property type="entry name" value="STAS_dom"/>
</dbReference>
<gene>
    <name evidence="2" type="ORF">IFO71_15735</name>
</gene>
<dbReference type="Pfam" id="PF13466">
    <property type="entry name" value="STAS_2"/>
    <property type="match status" value="1"/>
</dbReference>
<dbReference type="RefSeq" id="WP_192030614.1">
    <property type="nucleotide sequence ID" value="NZ_JACYTR010000043.1"/>
</dbReference>
<dbReference type="EMBL" id="JACYTR010000043">
    <property type="protein sequence ID" value="MBD8527194.1"/>
    <property type="molecule type" value="Genomic_DNA"/>
</dbReference>
<dbReference type="InterPro" id="IPR036513">
    <property type="entry name" value="STAS_dom_sf"/>
</dbReference>
<dbReference type="PROSITE" id="PS50801">
    <property type="entry name" value="STAS"/>
    <property type="match status" value="1"/>
</dbReference>
<feature type="domain" description="STAS" evidence="1">
    <location>
        <begin position="5"/>
        <end position="97"/>
    </location>
</feature>
<evidence type="ECO:0000313" key="2">
    <source>
        <dbReference type="EMBL" id="MBD8527194.1"/>
    </source>
</evidence>
<reference evidence="2 3" key="1">
    <citation type="submission" date="2020-09" db="EMBL/GenBank/DDBJ databases">
        <title>Pseudoxanthomonas sp. CAU 1598 isolated from sand of Yaerae Beach.</title>
        <authorList>
            <person name="Kim W."/>
        </authorList>
    </citation>
    <scope>NUCLEOTIDE SEQUENCE [LARGE SCALE GENOMIC DNA]</scope>
    <source>
        <strain evidence="2 3">CAU 1598</strain>
    </source>
</reference>
<dbReference type="Gene3D" id="3.30.750.24">
    <property type="entry name" value="STAS domain"/>
    <property type="match status" value="1"/>
</dbReference>
<dbReference type="AlphaFoldDB" id="A0AAW3ZNT6"/>
<dbReference type="PANTHER" id="PTHR35849">
    <property type="entry name" value="BLR2341 PROTEIN"/>
    <property type="match status" value="1"/>
</dbReference>
<evidence type="ECO:0000259" key="1">
    <source>
        <dbReference type="PROSITE" id="PS50801"/>
    </source>
</evidence>
<dbReference type="SUPFAM" id="SSF52091">
    <property type="entry name" value="SpoIIaa-like"/>
    <property type="match status" value="1"/>
</dbReference>
<keyword evidence="3" id="KW-1185">Reference proteome</keyword>
<sequence length="97" mass="10365">MSQPYALPTELVVQAAAELQGELLTRLACAQGELEVDGSAIELIDGAGLQLLLAAQKEARRRGLTLRLRRPSAVLQRTLGLTGLRGRFPLLDEGTAS</sequence>